<dbReference type="PANTHER" id="PTHR38481">
    <property type="entry name" value="HYALURONATE LYASE"/>
    <property type="match status" value="1"/>
</dbReference>
<dbReference type="InterPro" id="IPR008929">
    <property type="entry name" value="Chondroitin_lyas"/>
</dbReference>
<evidence type="ECO:0000256" key="2">
    <source>
        <dbReference type="ARBA" id="ARBA00022729"/>
    </source>
</evidence>
<dbReference type="SUPFAM" id="SSF49863">
    <property type="entry name" value="Hyaluronate lyase-like, C-terminal domain"/>
    <property type="match status" value="1"/>
</dbReference>
<feature type="domain" description="Polysaccharide lyase family 8 central" evidence="4">
    <location>
        <begin position="436"/>
        <end position="690"/>
    </location>
</feature>
<protein>
    <submittedName>
        <fullName evidence="7">Polysaccharide lyase 8 family protein</fullName>
    </submittedName>
</protein>
<organism evidence="7 8">
    <name type="scientific">Myceligenerans crystallogenes</name>
    <dbReference type="NCBI Taxonomy" id="316335"/>
    <lineage>
        <taxon>Bacteria</taxon>
        <taxon>Bacillati</taxon>
        <taxon>Actinomycetota</taxon>
        <taxon>Actinomycetes</taxon>
        <taxon>Micrococcales</taxon>
        <taxon>Promicromonosporaceae</taxon>
        <taxon>Myceligenerans</taxon>
    </lineage>
</organism>
<dbReference type="Proteomes" id="UP001501094">
    <property type="component" value="Unassembled WGS sequence"/>
</dbReference>
<evidence type="ECO:0000256" key="3">
    <source>
        <dbReference type="ARBA" id="ARBA00023239"/>
    </source>
</evidence>
<keyword evidence="2" id="KW-0732">Signal</keyword>
<dbReference type="CDD" id="cd01083">
    <property type="entry name" value="GAG_Lyase"/>
    <property type="match status" value="1"/>
</dbReference>
<dbReference type="PROSITE" id="PS51318">
    <property type="entry name" value="TAT"/>
    <property type="match status" value="1"/>
</dbReference>
<evidence type="ECO:0000259" key="6">
    <source>
        <dbReference type="Pfam" id="PF08124"/>
    </source>
</evidence>
<comment type="caution">
    <text evidence="7">The sequence shown here is derived from an EMBL/GenBank/DDBJ whole genome shotgun (WGS) entry which is preliminary data.</text>
</comment>
<dbReference type="SUPFAM" id="SSF48230">
    <property type="entry name" value="Chondroitin AC/alginate lyase"/>
    <property type="match status" value="1"/>
</dbReference>
<dbReference type="Pfam" id="PF02884">
    <property type="entry name" value="Lyase_8_C"/>
    <property type="match status" value="1"/>
</dbReference>
<dbReference type="GO" id="GO:0016829">
    <property type="term" value="F:lyase activity"/>
    <property type="evidence" value="ECO:0007669"/>
    <property type="project" value="UniProtKB-KW"/>
</dbReference>
<dbReference type="Gene3D" id="2.70.98.10">
    <property type="match status" value="1"/>
</dbReference>
<dbReference type="InterPro" id="IPR012970">
    <property type="entry name" value="Lyase_8_alpha_N"/>
</dbReference>
<dbReference type="InterPro" id="IPR003159">
    <property type="entry name" value="Lyase_8_central_dom"/>
</dbReference>
<reference evidence="8" key="1">
    <citation type="journal article" date="2019" name="Int. J. Syst. Evol. Microbiol.">
        <title>The Global Catalogue of Microorganisms (GCM) 10K type strain sequencing project: providing services to taxonomists for standard genome sequencing and annotation.</title>
        <authorList>
            <consortium name="The Broad Institute Genomics Platform"/>
            <consortium name="The Broad Institute Genome Sequencing Center for Infectious Disease"/>
            <person name="Wu L."/>
            <person name="Ma J."/>
        </authorList>
    </citation>
    <scope>NUCLEOTIDE SEQUENCE [LARGE SCALE GENOMIC DNA]</scope>
    <source>
        <strain evidence="8">JCM 14326</strain>
    </source>
</reference>
<dbReference type="PANTHER" id="PTHR38481:SF1">
    <property type="entry name" value="HYALURONATE LYASE"/>
    <property type="match status" value="1"/>
</dbReference>
<comment type="similarity">
    <text evidence="1">Belongs to the polysaccharide lyase 8 family.</text>
</comment>
<evidence type="ECO:0000313" key="7">
    <source>
        <dbReference type="EMBL" id="GAA1869472.1"/>
    </source>
</evidence>
<dbReference type="InterPro" id="IPR006311">
    <property type="entry name" value="TAT_signal"/>
</dbReference>
<sequence length="816" mass="87669">MWEALMERRFGKPLTRRDALILGTAASLAIAVGTPDDAAAAPLGHGGLQPSSDFDALRDRWTTHLTGGAGIGLASVAIATKIDELSRSAARHYDTADHSPASGGDIWPDLPMQGPAPAAVTTTYRRILTVATAWSTPGAAQYHAHDVERALVTWYRHMTDSWYNPSTPPSGNWWFWEIGIPRVLGDLTLLLAPVLPQDDAERAVGALRHFTPDPNRIEASDRPATGANRADKCLACLLRGIAARSADDIAAARDALSDSAGGGANSLFAYVTSGDGFYSDGSYLHHERLPQAGTYGKSALAALAPSVMLLDGSPWDLPRTTLRPLLDSVERTFAPFLWNGRMMETVRGRAVARQHETGQRDGWDTVEAVMLLAGHVDRSYRETYLGLAKGWLERSSGNYLASATTLSDLKRAEALLGDHHIAPAPEPLGHVRTPYQERMAHRGAGWAYSVATSSARIGRYGWGNGENRYGWHQGDGAAYLYLDDDNDQFADDYWPTVDPYRLPGTTASIARRIPGPDAGTPVPRADNVWGGGVSLAGRWGTAGMNLTNELGDVRGKKSWFLLEDGVVAIGSGIIVTGPGAETTIENRAFRPGPAPGFVVDGSPLGTGERRELDAPAWAHLDGVAGYVFLGDYAARAVLGDRSGSWRDINSGPDTAGSTDTRTRTYATLSLVHPSGTGGDRYAYVILPRASAAQTRAHAMDSPVQVLRKDPLAHVVRVQREDRWYLFAHLWEAVDDGPVRADGPCALLVTGSSDEARIAVSDPTCSVSRLVIRFEVPQRYDRVAWSSSRLQVGTGDPMTVAADLAGSRGASFTARVV</sequence>
<dbReference type="Pfam" id="PF02278">
    <property type="entry name" value="Lyase_8"/>
    <property type="match status" value="1"/>
</dbReference>
<dbReference type="Gene3D" id="1.50.10.100">
    <property type="entry name" value="Chondroitin AC/alginate lyase"/>
    <property type="match status" value="1"/>
</dbReference>
<proteinExistence type="inferred from homology"/>
<gene>
    <name evidence="7" type="ORF">GCM10009751_30350</name>
</gene>
<dbReference type="InterPro" id="IPR038970">
    <property type="entry name" value="Lyase_8"/>
</dbReference>
<feature type="domain" description="Polysaccharide lyase family 8 C-terminal" evidence="5">
    <location>
        <begin position="704"/>
        <end position="763"/>
    </location>
</feature>
<dbReference type="InterPro" id="IPR014718">
    <property type="entry name" value="GH-type_carb-bd"/>
</dbReference>
<feature type="domain" description="Polysaccharide lyase 8 N-terminal alpha-helical" evidence="6">
    <location>
        <begin position="74"/>
        <end position="383"/>
    </location>
</feature>
<dbReference type="Gene3D" id="2.60.220.10">
    <property type="entry name" value="Polysaccharide lyase family 8-like, C-terminal"/>
    <property type="match status" value="1"/>
</dbReference>
<evidence type="ECO:0000313" key="8">
    <source>
        <dbReference type="Proteomes" id="UP001501094"/>
    </source>
</evidence>
<dbReference type="InterPro" id="IPR004103">
    <property type="entry name" value="Lyase_8_C"/>
</dbReference>
<dbReference type="InterPro" id="IPR011071">
    <property type="entry name" value="Lyase_8-like_C"/>
</dbReference>
<evidence type="ECO:0000256" key="1">
    <source>
        <dbReference type="ARBA" id="ARBA00006699"/>
    </source>
</evidence>
<dbReference type="Pfam" id="PF08124">
    <property type="entry name" value="Lyase_8_N"/>
    <property type="match status" value="1"/>
</dbReference>
<accession>A0ABP4ZVJ4</accession>
<evidence type="ECO:0000259" key="4">
    <source>
        <dbReference type="Pfam" id="PF02278"/>
    </source>
</evidence>
<name>A0ABP4ZVJ4_9MICO</name>
<evidence type="ECO:0000259" key="5">
    <source>
        <dbReference type="Pfam" id="PF02884"/>
    </source>
</evidence>
<dbReference type="SUPFAM" id="SSF74650">
    <property type="entry name" value="Galactose mutarotase-like"/>
    <property type="match status" value="1"/>
</dbReference>
<dbReference type="EMBL" id="BAAANL010000006">
    <property type="protein sequence ID" value="GAA1869472.1"/>
    <property type="molecule type" value="Genomic_DNA"/>
</dbReference>
<dbReference type="InterPro" id="IPR011013">
    <property type="entry name" value="Gal_mutarotase_sf_dom"/>
</dbReference>
<keyword evidence="8" id="KW-1185">Reference proteome</keyword>
<keyword evidence="3 7" id="KW-0456">Lyase</keyword>